<comment type="similarity">
    <text evidence="1">Belongs to the CRISPR-associated protein Cas6/Cse3/CasE family.</text>
</comment>
<feature type="domain" description="CRISPR associated protein Cas6 C-terminal" evidence="4">
    <location>
        <begin position="120"/>
        <end position="242"/>
    </location>
</feature>
<dbReference type="Proteomes" id="UP000262582">
    <property type="component" value="Chromosome"/>
</dbReference>
<protein>
    <submittedName>
        <fullName evidence="6">CRISPR-associated protein Cas6</fullName>
    </submittedName>
    <submittedName>
        <fullName evidence="5">Cas6 family endoribonuclease</fullName>
    </submittedName>
</protein>
<dbReference type="EMBL" id="CP032097">
    <property type="protein sequence ID" value="AXX94029.1"/>
    <property type="molecule type" value="Genomic_DNA"/>
</dbReference>
<evidence type="ECO:0000256" key="1">
    <source>
        <dbReference type="ARBA" id="ARBA00005937"/>
    </source>
</evidence>
<dbReference type="InterPro" id="IPR010156">
    <property type="entry name" value="CRISPR-assoc_prot_Cas6"/>
</dbReference>
<dbReference type="PANTHER" id="PTHR36984:SF1">
    <property type="entry name" value="CRISPR-ASSOCIATED ENDORIBONUCLEASE CAS6 1"/>
    <property type="match status" value="1"/>
</dbReference>
<evidence type="ECO:0000259" key="4">
    <source>
        <dbReference type="Pfam" id="PF01881"/>
    </source>
</evidence>
<evidence type="ECO:0000313" key="8">
    <source>
        <dbReference type="Proteomes" id="UP000290588"/>
    </source>
</evidence>
<dbReference type="KEGG" id="aell:AELL_0337"/>
<sequence>MTLFELKCEAYLKDFIELKESFDILSKYINFSIYQSKKLDLENKDKSMNNYCFGNFYPTESDRIYKKDKVYKFVIRSIDKELIDELEILLYQNVNNKFLQVINVEKKDIKQYFIKELYSATPVIVSDRRDSQGKQLFWSLYYNGDISSLQKRLQNNLEKKLKQFYKEEVNDSNSFIQEIELKNEKPQSIYFKTTKNSKEKIVRLIGNKLRIVPNKDEISQKLAFLSLAVGLGEKSSLGGGFCFGRGA</sequence>
<dbReference type="OrthoDB" id="86642at2"/>
<dbReference type="GO" id="GO:0051607">
    <property type="term" value="P:defense response to virus"/>
    <property type="evidence" value="ECO:0007669"/>
    <property type="project" value="UniProtKB-KW"/>
</dbReference>
<keyword evidence="2" id="KW-0694">RNA-binding</keyword>
<keyword evidence="3" id="KW-0051">Antiviral defense</keyword>
<accession>A0A347U5A1</accession>
<keyword evidence="7" id="KW-1185">Reference proteome</keyword>
<dbReference type="PANTHER" id="PTHR36984">
    <property type="entry name" value="CRISPR-ASSOCIATED ENDORIBONUCLEASE CAS6 1"/>
    <property type="match status" value="1"/>
</dbReference>
<dbReference type="EMBL" id="NXIG01000002">
    <property type="protein sequence ID" value="RXI32389.1"/>
    <property type="molecule type" value="Genomic_DNA"/>
</dbReference>
<dbReference type="Proteomes" id="UP000290588">
    <property type="component" value="Unassembled WGS sequence"/>
</dbReference>
<evidence type="ECO:0000313" key="5">
    <source>
        <dbReference type="EMBL" id="AXX94029.1"/>
    </source>
</evidence>
<dbReference type="GO" id="GO:0003723">
    <property type="term" value="F:RNA binding"/>
    <property type="evidence" value="ECO:0007669"/>
    <property type="project" value="UniProtKB-KW"/>
</dbReference>
<reference evidence="5 7" key="2">
    <citation type="submission" date="2018-08" db="EMBL/GenBank/DDBJ databases">
        <title>Complete genome of the Arcobacter ellisii type strain LMG 26155.</title>
        <authorList>
            <person name="Miller W.G."/>
            <person name="Yee E."/>
            <person name="Bono J.L."/>
        </authorList>
    </citation>
    <scope>NUCLEOTIDE SEQUENCE [LARGE SCALE GENOMIC DNA]</scope>
    <source>
        <strain evidence="5 7">LMG 26155</strain>
    </source>
</reference>
<dbReference type="Gene3D" id="3.30.70.1900">
    <property type="match status" value="1"/>
</dbReference>
<evidence type="ECO:0000313" key="7">
    <source>
        <dbReference type="Proteomes" id="UP000262582"/>
    </source>
</evidence>
<reference evidence="6 8" key="1">
    <citation type="submission" date="2017-09" db="EMBL/GenBank/DDBJ databases">
        <title>Genomics of the genus Arcobacter.</title>
        <authorList>
            <person name="Perez-Cataluna A."/>
            <person name="Figueras M.J."/>
            <person name="Salas-Masso N."/>
        </authorList>
    </citation>
    <scope>NUCLEOTIDE SEQUENCE [LARGE SCALE GENOMIC DNA]</scope>
    <source>
        <strain evidence="6 8">CECT 7837</strain>
    </source>
</reference>
<dbReference type="Pfam" id="PF01881">
    <property type="entry name" value="Cas_Cas6_C"/>
    <property type="match status" value="1"/>
</dbReference>
<dbReference type="RefSeq" id="WP_118916275.1">
    <property type="nucleotide sequence ID" value="NZ_CP032097.1"/>
</dbReference>
<dbReference type="GO" id="GO:0016788">
    <property type="term" value="F:hydrolase activity, acting on ester bonds"/>
    <property type="evidence" value="ECO:0007669"/>
    <property type="project" value="InterPro"/>
</dbReference>
<proteinExistence type="inferred from homology"/>
<dbReference type="InterPro" id="IPR049435">
    <property type="entry name" value="Cas_Cas6_C"/>
</dbReference>
<evidence type="ECO:0000256" key="3">
    <source>
        <dbReference type="ARBA" id="ARBA00023118"/>
    </source>
</evidence>
<evidence type="ECO:0000313" key="6">
    <source>
        <dbReference type="EMBL" id="RXI32389.1"/>
    </source>
</evidence>
<evidence type="ECO:0000256" key="2">
    <source>
        <dbReference type="ARBA" id="ARBA00022884"/>
    </source>
</evidence>
<gene>
    <name evidence="5" type="ORF">AELL_0337</name>
    <name evidence="6" type="ORF">CP962_01960</name>
</gene>
<dbReference type="AlphaFoldDB" id="A0A347U5A1"/>
<name>A0A347U5A1_9BACT</name>
<organism evidence="6 8">
    <name type="scientific">Arcobacter ellisii</name>
    <dbReference type="NCBI Taxonomy" id="913109"/>
    <lineage>
        <taxon>Bacteria</taxon>
        <taxon>Pseudomonadati</taxon>
        <taxon>Campylobacterota</taxon>
        <taxon>Epsilonproteobacteria</taxon>
        <taxon>Campylobacterales</taxon>
        <taxon>Arcobacteraceae</taxon>
        <taxon>Arcobacter</taxon>
    </lineage>
</organism>